<dbReference type="PANTHER" id="PTHR16222">
    <property type="entry name" value="ADP-RIBOSYLGLYCOHYDROLASE"/>
    <property type="match status" value="1"/>
</dbReference>
<feature type="binding site" evidence="1">
    <location>
        <position position="213"/>
    </location>
    <ligand>
        <name>Mg(2+)</name>
        <dbReference type="ChEBI" id="CHEBI:18420"/>
        <label>1</label>
    </ligand>
</feature>
<reference evidence="2 3" key="1">
    <citation type="submission" date="2020-02" db="EMBL/GenBank/DDBJ databases">
        <authorList>
            <person name="Zhang X.-Y."/>
        </authorList>
    </citation>
    <scope>NUCLEOTIDE SEQUENCE [LARGE SCALE GENOMIC DNA]</scope>
    <source>
        <strain evidence="2 3">C33</strain>
    </source>
</reference>
<protein>
    <submittedName>
        <fullName evidence="2">ADP-ribosylglycohydrolase family protein</fullName>
    </submittedName>
</protein>
<dbReference type="AlphaFoldDB" id="A0A845VAQ4"/>
<dbReference type="InterPro" id="IPR050792">
    <property type="entry name" value="ADP-ribosylglycohydrolase"/>
</dbReference>
<dbReference type="Pfam" id="PF03747">
    <property type="entry name" value="ADP_ribosyl_GH"/>
    <property type="match status" value="1"/>
</dbReference>
<keyword evidence="1" id="KW-0479">Metal-binding</keyword>
<sequence length="264" mass="28896">MLGAIIGDIVGSVYEWDNVRRKDFDPLFHPKAFYTDDSICTVAVADALVNQRHPGESLKYWGRRYWENGGWGGMFSRWLLSDSLEPYNSYGNGAAMRVSPAGLLATSEDEAIQLAHHVTEVTHNHPEGMKGGAATALAIYLARAGLDADSIRAAVTKQFGYHLDRTPDDIRPTYRFNESSQETVPQALVCALTATDFEDAIRNAISIGGDSDTVAAIAGGVAEALFGIPEEIAQKGWAYLSDDMRIMLQALYRQPGVRWAGVVR</sequence>
<dbReference type="EMBL" id="JAAGSC010000030">
    <property type="protein sequence ID" value="NDY94399.1"/>
    <property type="molecule type" value="Genomic_DNA"/>
</dbReference>
<dbReference type="RefSeq" id="WP_164209482.1">
    <property type="nucleotide sequence ID" value="NZ_JAAGSC010000030.1"/>
</dbReference>
<name>A0A845VAQ4_9GAMM</name>
<dbReference type="GO" id="GO:0046872">
    <property type="term" value="F:metal ion binding"/>
    <property type="evidence" value="ECO:0007669"/>
    <property type="project" value="UniProtKB-KW"/>
</dbReference>
<organism evidence="2 3">
    <name type="scientific">Wenzhouxiangella limi</name>
    <dbReference type="NCBI Taxonomy" id="2707351"/>
    <lineage>
        <taxon>Bacteria</taxon>
        <taxon>Pseudomonadati</taxon>
        <taxon>Pseudomonadota</taxon>
        <taxon>Gammaproteobacteria</taxon>
        <taxon>Chromatiales</taxon>
        <taxon>Wenzhouxiangellaceae</taxon>
        <taxon>Wenzhouxiangella</taxon>
    </lineage>
</organism>
<dbReference type="InterPro" id="IPR005502">
    <property type="entry name" value="Ribosyl_crysJ1"/>
</dbReference>
<feature type="binding site" evidence="1">
    <location>
        <position position="210"/>
    </location>
    <ligand>
        <name>Mg(2+)</name>
        <dbReference type="ChEBI" id="CHEBI:18420"/>
        <label>1</label>
    </ligand>
</feature>
<proteinExistence type="predicted"/>
<evidence type="ECO:0000313" key="2">
    <source>
        <dbReference type="EMBL" id="NDY94399.1"/>
    </source>
</evidence>
<dbReference type="GO" id="GO:0016787">
    <property type="term" value="F:hydrolase activity"/>
    <property type="evidence" value="ECO:0007669"/>
    <property type="project" value="UniProtKB-KW"/>
</dbReference>
<evidence type="ECO:0000256" key="1">
    <source>
        <dbReference type="PIRSR" id="PIRSR605502-1"/>
    </source>
</evidence>
<feature type="binding site" evidence="1">
    <location>
        <position position="212"/>
    </location>
    <ligand>
        <name>Mg(2+)</name>
        <dbReference type="ChEBI" id="CHEBI:18420"/>
        <label>1</label>
    </ligand>
</feature>
<gene>
    <name evidence="2" type="ORF">G3I74_01475</name>
</gene>
<comment type="caution">
    <text evidence="2">The sequence shown here is derived from an EMBL/GenBank/DDBJ whole genome shotgun (WGS) entry which is preliminary data.</text>
</comment>
<dbReference type="SUPFAM" id="SSF101478">
    <property type="entry name" value="ADP-ribosylglycohydrolase"/>
    <property type="match status" value="1"/>
</dbReference>
<dbReference type="InterPro" id="IPR036705">
    <property type="entry name" value="Ribosyl_crysJ1_sf"/>
</dbReference>
<dbReference type="PANTHER" id="PTHR16222:SF12">
    <property type="entry name" value="ADP-RIBOSYLGLYCOHYDROLASE-RELATED"/>
    <property type="match status" value="1"/>
</dbReference>
<keyword evidence="3" id="KW-1185">Reference proteome</keyword>
<comment type="cofactor">
    <cofactor evidence="1">
        <name>Mg(2+)</name>
        <dbReference type="ChEBI" id="CHEBI:18420"/>
    </cofactor>
    <text evidence="1">Binds 2 magnesium ions per subunit.</text>
</comment>
<evidence type="ECO:0000313" key="3">
    <source>
        <dbReference type="Proteomes" id="UP000484885"/>
    </source>
</evidence>
<dbReference type="Gene3D" id="1.10.4080.10">
    <property type="entry name" value="ADP-ribosylation/Crystallin J1"/>
    <property type="match status" value="1"/>
</dbReference>
<keyword evidence="1" id="KW-0460">Magnesium</keyword>
<dbReference type="Proteomes" id="UP000484885">
    <property type="component" value="Unassembled WGS sequence"/>
</dbReference>
<keyword evidence="2" id="KW-0378">Hydrolase</keyword>
<accession>A0A845VAQ4</accession>